<keyword evidence="3 5" id="KW-0862">Zinc</keyword>
<evidence type="ECO:0000259" key="6">
    <source>
        <dbReference type="Pfam" id="PF00107"/>
    </source>
</evidence>
<comment type="caution">
    <text evidence="8">The sequence shown here is derived from an EMBL/GenBank/DDBJ whole genome shotgun (WGS) entry which is preliminary data.</text>
</comment>
<sequence length="380" mass="39316">MRPTVPRPTATHPAVTRAAVLRDFNAPLELTEVPLPRELPPGSAIVRITSTTLCGTDAHLWRGVLPFVRTPIILGHEMAGEVVALGALSGRDAFGKPVEIGSRVVWSESVCGHCQGCTVLREPVLCDHRGYGFGQRADRWPFAIGGLSEYAYLPPGADRIVLDPEMPDTWAAAAGCAVKTVVRAFANAGGVEPGSTVAVQGSGPLGLVATAMARAAGAGRVITLGGPPNRLALAAKYGADATIDVTDVTDPDERVAQVEELTGARGADLVLDFAGAPTANREGVLMCGKRGTHVVVGLAGPQAAPVPMDVVMGREITVVGSLNGDVGDLARALRFLSAFAGRFEWDALFSPPVGLAGAEQAIRDMASMAAVKAVVDPGLD</sequence>
<dbReference type="AlphaFoldDB" id="A0A495W395"/>
<keyword evidence="9" id="KW-1185">Reference proteome</keyword>
<gene>
    <name evidence="8" type="ORF">C8E97_4501</name>
</gene>
<dbReference type="PANTHER" id="PTHR43401">
    <property type="entry name" value="L-THREONINE 3-DEHYDROGENASE"/>
    <property type="match status" value="1"/>
</dbReference>
<dbReference type="Pfam" id="PF08240">
    <property type="entry name" value="ADH_N"/>
    <property type="match status" value="1"/>
</dbReference>
<dbReference type="GO" id="GO:0008270">
    <property type="term" value="F:zinc ion binding"/>
    <property type="evidence" value="ECO:0007669"/>
    <property type="project" value="InterPro"/>
</dbReference>
<feature type="domain" description="Alcohol dehydrogenase-like C-terminal" evidence="6">
    <location>
        <begin position="204"/>
        <end position="337"/>
    </location>
</feature>
<name>A0A495W395_9PSEU</name>
<evidence type="ECO:0000256" key="2">
    <source>
        <dbReference type="ARBA" id="ARBA00022723"/>
    </source>
</evidence>
<evidence type="ECO:0000259" key="7">
    <source>
        <dbReference type="Pfam" id="PF08240"/>
    </source>
</evidence>
<feature type="domain" description="Alcohol dehydrogenase-like N-terminal" evidence="7">
    <location>
        <begin position="41"/>
        <end position="155"/>
    </location>
</feature>
<dbReference type="InterPro" id="IPR011032">
    <property type="entry name" value="GroES-like_sf"/>
</dbReference>
<dbReference type="CDD" id="cd08231">
    <property type="entry name" value="MDR_TM0436_like"/>
    <property type="match status" value="1"/>
</dbReference>
<dbReference type="Proteomes" id="UP000282084">
    <property type="component" value="Unassembled WGS sequence"/>
</dbReference>
<dbReference type="InterPro" id="IPR002328">
    <property type="entry name" value="ADH_Zn_CS"/>
</dbReference>
<dbReference type="PROSITE" id="PS00059">
    <property type="entry name" value="ADH_ZINC"/>
    <property type="match status" value="1"/>
</dbReference>
<dbReference type="SUPFAM" id="SSF51735">
    <property type="entry name" value="NAD(P)-binding Rossmann-fold domains"/>
    <property type="match status" value="1"/>
</dbReference>
<evidence type="ECO:0000256" key="3">
    <source>
        <dbReference type="ARBA" id="ARBA00022833"/>
    </source>
</evidence>
<dbReference type="Gene3D" id="3.90.180.10">
    <property type="entry name" value="Medium-chain alcohol dehydrogenases, catalytic domain"/>
    <property type="match status" value="1"/>
</dbReference>
<dbReference type="InterPro" id="IPR013149">
    <property type="entry name" value="ADH-like_C"/>
</dbReference>
<comment type="cofactor">
    <cofactor evidence="1 5">
        <name>Zn(2+)</name>
        <dbReference type="ChEBI" id="CHEBI:29105"/>
    </cofactor>
</comment>
<reference evidence="8 9" key="1">
    <citation type="submission" date="2018-10" db="EMBL/GenBank/DDBJ databases">
        <title>Sequencing the genomes of 1000 actinobacteria strains.</title>
        <authorList>
            <person name="Klenk H.-P."/>
        </authorList>
    </citation>
    <scope>NUCLEOTIDE SEQUENCE [LARGE SCALE GENOMIC DNA]</scope>
    <source>
        <strain evidence="8 9">DSM 43800</strain>
    </source>
</reference>
<dbReference type="Pfam" id="PF00107">
    <property type="entry name" value="ADH_zinc_N"/>
    <property type="match status" value="1"/>
</dbReference>
<evidence type="ECO:0000256" key="1">
    <source>
        <dbReference type="ARBA" id="ARBA00001947"/>
    </source>
</evidence>
<evidence type="ECO:0000256" key="5">
    <source>
        <dbReference type="RuleBase" id="RU361277"/>
    </source>
</evidence>
<keyword evidence="2 5" id="KW-0479">Metal-binding</keyword>
<evidence type="ECO:0000256" key="4">
    <source>
        <dbReference type="ARBA" id="ARBA00023002"/>
    </source>
</evidence>
<dbReference type="Gene3D" id="3.40.50.720">
    <property type="entry name" value="NAD(P)-binding Rossmann-like Domain"/>
    <property type="match status" value="1"/>
</dbReference>
<dbReference type="GO" id="GO:0016491">
    <property type="term" value="F:oxidoreductase activity"/>
    <property type="evidence" value="ECO:0007669"/>
    <property type="project" value="UniProtKB-KW"/>
</dbReference>
<dbReference type="InterPro" id="IPR013154">
    <property type="entry name" value="ADH-like_N"/>
</dbReference>
<dbReference type="InterPro" id="IPR036291">
    <property type="entry name" value="NAD(P)-bd_dom_sf"/>
</dbReference>
<organism evidence="8 9">
    <name type="scientific">Saccharothrix australiensis</name>
    <dbReference type="NCBI Taxonomy" id="2072"/>
    <lineage>
        <taxon>Bacteria</taxon>
        <taxon>Bacillati</taxon>
        <taxon>Actinomycetota</taxon>
        <taxon>Actinomycetes</taxon>
        <taxon>Pseudonocardiales</taxon>
        <taxon>Pseudonocardiaceae</taxon>
        <taxon>Saccharothrix</taxon>
    </lineage>
</organism>
<dbReference type="EMBL" id="RBXO01000001">
    <property type="protein sequence ID" value="RKT55814.1"/>
    <property type="molecule type" value="Genomic_DNA"/>
</dbReference>
<dbReference type="SUPFAM" id="SSF50129">
    <property type="entry name" value="GroES-like"/>
    <property type="match status" value="1"/>
</dbReference>
<accession>A0A495W395</accession>
<dbReference type="RefSeq" id="WP_121007468.1">
    <property type="nucleotide sequence ID" value="NZ_RBXO01000001.1"/>
</dbReference>
<evidence type="ECO:0000313" key="8">
    <source>
        <dbReference type="EMBL" id="RKT55814.1"/>
    </source>
</evidence>
<protein>
    <submittedName>
        <fullName evidence="8">Threonine dehydrogenase-like Zn-dependent dehydrogenase</fullName>
    </submittedName>
</protein>
<comment type="similarity">
    <text evidence="5">Belongs to the zinc-containing alcohol dehydrogenase family.</text>
</comment>
<keyword evidence="4" id="KW-0560">Oxidoreductase</keyword>
<dbReference type="InterPro" id="IPR050129">
    <property type="entry name" value="Zn_alcohol_dh"/>
</dbReference>
<evidence type="ECO:0000313" key="9">
    <source>
        <dbReference type="Proteomes" id="UP000282084"/>
    </source>
</evidence>
<proteinExistence type="inferred from homology"/>
<dbReference type="OrthoDB" id="3987021at2"/>